<proteinExistence type="predicted"/>
<gene>
    <name evidence="1" type="ORF">CTOB1V02_LOCUS137</name>
</gene>
<accession>A0A7R8VZZ3</accession>
<organism evidence="1">
    <name type="scientific">Cyprideis torosa</name>
    <dbReference type="NCBI Taxonomy" id="163714"/>
    <lineage>
        <taxon>Eukaryota</taxon>
        <taxon>Metazoa</taxon>
        <taxon>Ecdysozoa</taxon>
        <taxon>Arthropoda</taxon>
        <taxon>Crustacea</taxon>
        <taxon>Oligostraca</taxon>
        <taxon>Ostracoda</taxon>
        <taxon>Podocopa</taxon>
        <taxon>Podocopida</taxon>
        <taxon>Cytherocopina</taxon>
        <taxon>Cytheroidea</taxon>
        <taxon>Cytherideidae</taxon>
        <taxon>Cyprideis</taxon>
    </lineage>
</organism>
<name>A0A7R8VZZ3_9CRUS</name>
<evidence type="ECO:0000313" key="1">
    <source>
        <dbReference type="EMBL" id="CAD7222120.1"/>
    </source>
</evidence>
<dbReference type="AlphaFoldDB" id="A0A7R8VZZ3"/>
<protein>
    <submittedName>
        <fullName evidence="1">Uncharacterized protein</fullName>
    </submittedName>
</protein>
<sequence>MALLWLCITLAPMAVISSSPTSHLDYDNERTALWRTKRDVDFDGVPAFAIAFPDPKQSILYGGLGGKPNRDRHKGTNFGGFGRRKRSLNVEDYDAGIHAIAFPDPRQSILYGGLSGKPNKDRHRGTNFGGFGRRKRSLNVEDYDAGIHAIAFPDPRQSILYGGLSGKPNKDRHRGTNFGGFGRRKRSLNVEDYVGGFGRRKRSLNVEDYDAGIHAIAFPDPRQSILYGGLSGKPNKDRHRGTNFGGFGRKKRSVNTVEQFLTPDINVDALHHPEDQEWDSAEGLKYDVH</sequence>
<reference evidence="1" key="1">
    <citation type="submission" date="2020-11" db="EMBL/GenBank/DDBJ databases">
        <authorList>
            <person name="Tran Van P."/>
        </authorList>
    </citation>
    <scope>NUCLEOTIDE SEQUENCE</scope>
</reference>
<dbReference type="EMBL" id="OB660028">
    <property type="protein sequence ID" value="CAD7222120.1"/>
    <property type="molecule type" value="Genomic_DNA"/>
</dbReference>